<dbReference type="AlphaFoldDB" id="A0A0E9R7F1"/>
<sequence length="33" mass="3765">MKYAIHWQNVISASYHHQLALAINHQRSTGDCA</sequence>
<proteinExistence type="predicted"/>
<organism evidence="1">
    <name type="scientific">Anguilla anguilla</name>
    <name type="common">European freshwater eel</name>
    <name type="synonym">Muraena anguilla</name>
    <dbReference type="NCBI Taxonomy" id="7936"/>
    <lineage>
        <taxon>Eukaryota</taxon>
        <taxon>Metazoa</taxon>
        <taxon>Chordata</taxon>
        <taxon>Craniata</taxon>
        <taxon>Vertebrata</taxon>
        <taxon>Euteleostomi</taxon>
        <taxon>Actinopterygii</taxon>
        <taxon>Neopterygii</taxon>
        <taxon>Teleostei</taxon>
        <taxon>Anguilliformes</taxon>
        <taxon>Anguillidae</taxon>
        <taxon>Anguilla</taxon>
    </lineage>
</organism>
<reference evidence="1" key="2">
    <citation type="journal article" date="2015" name="Fish Shellfish Immunol.">
        <title>Early steps in the European eel (Anguilla anguilla)-Vibrio vulnificus interaction in the gills: Role of the RtxA13 toxin.</title>
        <authorList>
            <person name="Callol A."/>
            <person name="Pajuelo D."/>
            <person name="Ebbesson L."/>
            <person name="Teles M."/>
            <person name="MacKenzie S."/>
            <person name="Amaro C."/>
        </authorList>
    </citation>
    <scope>NUCLEOTIDE SEQUENCE</scope>
</reference>
<accession>A0A0E9R7F1</accession>
<evidence type="ECO:0000313" key="1">
    <source>
        <dbReference type="EMBL" id="JAH24243.1"/>
    </source>
</evidence>
<dbReference type="EMBL" id="GBXM01084334">
    <property type="protein sequence ID" value="JAH24243.1"/>
    <property type="molecule type" value="Transcribed_RNA"/>
</dbReference>
<name>A0A0E9R7F1_ANGAN</name>
<reference evidence="1" key="1">
    <citation type="submission" date="2014-11" db="EMBL/GenBank/DDBJ databases">
        <authorList>
            <person name="Amaro Gonzalez C."/>
        </authorList>
    </citation>
    <scope>NUCLEOTIDE SEQUENCE</scope>
</reference>
<protein>
    <submittedName>
        <fullName evidence="1">Uncharacterized protein</fullName>
    </submittedName>
</protein>